<dbReference type="InterPro" id="IPR051986">
    <property type="entry name" value="Innate_Immune_Apopt_Reg"/>
</dbReference>
<dbReference type="GO" id="GO:0008270">
    <property type="term" value="F:zinc ion binding"/>
    <property type="evidence" value="ECO:0007669"/>
    <property type="project" value="UniProtKB-KW"/>
</dbReference>
<evidence type="ECO:0000313" key="10">
    <source>
        <dbReference type="Ensembl" id="ENSCMIP00000039670.1"/>
    </source>
</evidence>
<name>A0A4W3K646_CALMI</name>
<dbReference type="RefSeq" id="XP_042193415.1">
    <property type="nucleotide sequence ID" value="XM_042337481.1"/>
</dbReference>
<dbReference type="OMA" id="AHQSSEC"/>
<dbReference type="GeneID" id="103184057"/>
<protein>
    <recommendedName>
        <fullName evidence="7">TRAF-type zinc finger domain-containing protein 1</fullName>
    </recommendedName>
</protein>
<feature type="region of interest" description="Disordered" evidence="8">
    <location>
        <begin position="511"/>
        <end position="604"/>
    </location>
</feature>
<organism evidence="10 11">
    <name type="scientific">Callorhinchus milii</name>
    <name type="common">Ghost shark</name>
    <dbReference type="NCBI Taxonomy" id="7868"/>
    <lineage>
        <taxon>Eukaryota</taxon>
        <taxon>Metazoa</taxon>
        <taxon>Chordata</taxon>
        <taxon>Craniata</taxon>
        <taxon>Vertebrata</taxon>
        <taxon>Chondrichthyes</taxon>
        <taxon>Holocephali</taxon>
        <taxon>Chimaeriformes</taxon>
        <taxon>Callorhinchidae</taxon>
        <taxon>Callorhinchus</taxon>
    </lineage>
</organism>
<dbReference type="Gene3D" id="3.30.40.10">
    <property type="entry name" value="Zinc/RING finger domain, C3HC4 (zinc finger)"/>
    <property type="match status" value="2"/>
</dbReference>
<dbReference type="GO" id="GO:0005739">
    <property type="term" value="C:mitochondrion"/>
    <property type="evidence" value="ECO:0007669"/>
    <property type="project" value="TreeGrafter"/>
</dbReference>
<reference evidence="11" key="2">
    <citation type="journal article" date="2007" name="PLoS Biol.">
        <title>Survey sequencing and comparative analysis of the elephant shark (Callorhinchus milii) genome.</title>
        <authorList>
            <person name="Venkatesh B."/>
            <person name="Kirkness E.F."/>
            <person name="Loh Y.H."/>
            <person name="Halpern A.L."/>
            <person name="Lee A.P."/>
            <person name="Johnson J."/>
            <person name="Dandona N."/>
            <person name="Viswanathan L.D."/>
            <person name="Tay A."/>
            <person name="Venter J.C."/>
            <person name="Strausberg R.L."/>
            <person name="Brenner S."/>
        </authorList>
    </citation>
    <scope>NUCLEOTIDE SEQUENCE [LARGE SCALE GENOMIC DNA]</scope>
</reference>
<dbReference type="InterPro" id="IPR049439">
    <property type="entry name" value="TRAFD1-XIAF1_Znf"/>
</dbReference>
<keyword evidence="3" id="KW-0863">Zinc-finger</keyword>
<feature type="compositionally biased region" description="Polar residues" evidence="8">
    <location>
        <begin position="555"/>
        <end position="569"/>
    </location>
</feature>
<reference evidence="10" key="4">
    <citation type="submission" date="2025-08" db="UniProtKB">
        <authorList>
            <consortium name="Ensembl"/>
        </authorList>
    </citation>
    <scope>IDENTIFICATION</scope>
</reference>
<proteinExistence type="predicted"/>
<dbReference type="FunCoup" id="A0A4W3K646">
    <property type="interactions" value="338"/>
</dbReference>
<dbReference type="Proteomes" id="UP000314986">
    <property type="component" value="Unassembled WGS sequence"/>
</dbReference>
<dbReference type="PANTHER" id="PTHR16295:SF19">
    <property type="entry name" value="TRAF-TYPE ZINC FINGER DOMAIN-CONTAINING PROTEIN 1"/>
    <property type="match status" value="1"/>
</dbReference>
<evidence type="ECO:0000256" key="7">
    <source>
        <dbReference type="ARBA" id="ARBA00040410"/>
    </source>
</evidence>
<reference evidence="11" key="3">
    <citation type="journal article" date="2014" name="Nature">
        <title>Elephant shark genome provides unique insights into gnathostome evolution.</title>
        <authorList>
            <consortium name="International Elephant Shark Genome Sequencing Consortium"/>
            <person name="Venkatesh B."/>
            <person name="Lee A.P."/>
            <person name="Ravi V."/>
            <person name="Maurya A.K."/>
            <person name="Lian M.M."/>
            <person name="Swann J.B."/>
            <person name="Ohta Y."/>
            <person name="Flajnik M.F."/>
            <person name="Sutoh Y."/>
            <person name="Kasahara M."/>
            <person name="Hoon S."/>
            <person name="Gangu V."/>
            <person name="Roy S.W."/>
            <person name="Irimia M."/>
            <person name="Korzh V."/>
            <person name="Kondrychyn I."/>
            <person name="Lim Z.W."/>
            <person name="Tay B.H."/>
            <person name="Tohari S."/>
            <person name="Kong K.W."/>
            <person name="Ho S."/>
            <person name="Lorente-Galdos B."/>
            <person name="Quilez J."/>
            <person name="Marques-Bonet T."/>
            <person name="Raney B.J."/>
            <person name="Ingham P.W."/>
            <person name="Tay A."/>
            <person name="Hillier L.W."/>
            <person name="Minx P."/>
            <person name="Boehm T."/>
            <person name="Wilson R.K."/>
            <person name="Brenner S."/>
            <person name="Warren W.C."/>
        </authorList>
    </citation>
    <scope>NUCLEOTIDE SEQUENCE [LARGE SCALE GENOMIC DNA]</scope>
</reference>
<dbReference type="RefSeq" id="XP_007900091.1">
    <property type="nucleotide sequence ID" value="XM_007901900.2"/>
</dbReference>
<reference evidence="10" key="5">
    <citation type="submission" date="2025-09" db="UniProtKB">
        <authorList>
            <consortium name="Ensembl"/>
        </authorList>
    </citation>
    <scope>IDENTIFICATION</scope>
</reference>
<dbReference type="GO" id="GO:0045824">
    <property type="term" value="P:negative regulation of innate immune response"/>
    <property type="evidence" value="ECO:0007669"/>
    <property type="project" value="TreeGrafter"/>
</dbReference>
<comment type="function">
    <text evidence="6">Negative feedback regulator that controls excessive innate immune responses. Regulates both Toll-like receptor 4 (TLR4) and DDX58/RIG1-like helicases (RLH) pathways. May inhibit the LTR pathway by direct interaction with TRAF6 and attenuation of NF-kappa-B activation. May negatively regulate the RLH pathway downstream from MAVS and upstream of NF-kappa-B and IRF3.</text>
</comment>
<sequence>MSESQAEDTRLCTNCKRDIPATNFTIHEIHCQRNIDLCGYCHEPFPKSEMEEHFEMEHALVDCKCSMKVEKNLLEKHMSTECPLRLIKCQYCELELAFNKSEEHDDYCGSRTEPCTTCGRNVMIKDLNAHPITCGQEERNNNQVRPRPDYHFEDNLGTWFENQPYRSLLRTEENYIRSWPRLSRPLETKFHGNRETGIFMRRNVLPRVRDPNQASMVRTERTRMADPAGPDHMDANSNLDYLLALSLQNEHGGGGEGDWPHWEDLQPDCVYPTQLQDVKGWFESHSASHVFPPTANVQEEKTNDATMLPCEFCEDLFPEEELILHQTGCNPLSALVSFSKTATPSPPISLPRRSDIFSNRQTVEPECFPQDYPVPPCGQIVNLGDGDVMIPCEFCGIPLEEDVLYHHQDQCDLRPLTARSTDQNPNQALLAPKAEKRELPEVPIRRSRHQGDVGLSYLSRMDDIQPRSVIRPFRVKAGTSPAAFRPPMGALKSLTEDSFLPATRIAKIPNREASELRRRARKPLEPSVGSTHPIGDLFPDGYKPSFPHVYPARSSARTDGSRITRNVLPSASRNTLSSTSRNRIPGIKPGLPKPRPENDGKEEE</sequence>
<dbReference type="InParanoid" id="A0A4W3K646"/>
<dbReference type="AlphaFoldDB" id="A0A4W3K646"/>
<dbReference type="OrthoDB" id="422728at2759"/>
<feature type="domain" description="TRAFD1/XAF1 zinc finger" evidence="9">
    <location>
        <begin position="94"/>
        <end position="135"/>
    </location>
</feature>
<evidence type="ECO:0000313" key="11">
    <source>
        <dbReference type="Proteomes" id="UP000314986"/>
    </source>
</evidence>
<dbReference type="KEGG" id="cmk:103184057"/>
<feature type="compositionally biased region" description="Low complexity" evidence="8">
    <location>
        <begin position="570"/>
        <end position="583"/>
    </location>
</feature>
<keyword evidence="1" id="KW-0597">Phosphoprotein</keyword>
<evidence type="ECO:0000256" key="3">
    <source>
        <dbReference type="ARBA" id="ARBA00022771"/>
    </source>
</evidence>
<feature type="compositionally biased region" description="Basic and acidic residues" evidence="8">
    <location>
        <begin position="594"/>
        <end position="604"/>
    </location>
</feature>
<evidence type="ECO:0000259" key="9">
    <source>
        <dbReference type="Pfam" id="PF21366"/>
    </source>
</evidence>
<dbReference type="PANTHER" id="PTHR16295">
    <property type="entry name" value="TRAF-TYPE ZINC FINGER PROTEIN-RELATED"/>
    <property type="match status" value="1"/>
</dbReference>
<dbReference type="Ensembl" id="ENSCMIT00000040240.1">
    <property type="protein sequence ID" value="ENSCMIP00000039670.1"/>
    <property type="gene ID" value="ENSCMIG00000016610.1"/>
</dbReference>
<evidence type="ECO:0000256" key="2">
    <source>
        <dbReference type="ARBA" id="ARBA00022723"/>
    </source>
</evidence>
<accession>A0A4W3K646</accession>
<evidence type="ECO:0000256" key="6">
    <source>
        <dbReference type="ARBA" id="ARBA00037636"/>
    </source>
</evidence>
<keyword evidence="5" id="KW-0007">Acetylation</keyword>
<evidence type="ECO:0000256" key="1">
    <source>
        <dbReference type="ARBA" id="ARBA00022553"/>
    </source>
</evidence>
<keyword evidence="11" id="KW-1185">Reference proteome</keyword>
<keyword evidence="4" id="KW-0862">Zinc</keyword>
<reference evidence="11" key="1">
    <citation type="journal article" date="2006" name="Science">
        <title>Ancient noncoding elements conserved in the human genome.</title>
        <authorList>
            <person name="Venkatesh B."/>
            <person name="Kirkness E.F."/>
            <person name="Loh Y.H."/>
            <person name="Halpern A.L."/>
            <person name="Lee A.P."/>
            <person name="Johnson J."/>
            <person name="Dandona N."/>
            <person name="Viswanathan L.D."/>
            <person name="Tay A."/>
            <person name="Venter J.C."/>
            <person name="Strausberg R.L."/>
            <person name="Brenner S."/>
        </authorList>
    </citation>
    <scope>NUCLEOTIDE SEQUENCE [LARGE SCALE GENOMIC DNA]</scope>
</reference>
<dbReference type="Pfam" id="PF21366">
    <property type="entry name" value="TRAFD1-XIAF1_ZnF"/>
    <property type="match status" value="1"/>
</dbReference>
<keyword evidence="2" id="KW-0479">Metal-binding</keyword>
<dbReference type="CTD" id="10906"/>
<evidence type="ECO:0000256" key="4">
    <source>
        <dbReference type="ARBA" id="ARBA00022833"/>
    </source>
</evidence>
<gene>
    <name evidence="10" type="primary">trafd1</name>
</gene>
<evidence type="ECO:0000256" key="8">
    <source>
        <dbReference type="SAM" id="MobiDB-lite"/>
    </source>
</evidence>
<dbReference type="RefSeq" id="XP_007900092.1">
    <property type="nucleotide sequence ID" value="XM_007901901.2"/>
</dbReference>
<dbReference type="InterPro" id="IPR013083">
    <property type="entry name" value="Znf_RING/FYVE/PHD"/>
</dbReference>
<dbReference type="GeneTree" id="ENSGT00530000063869"/>
<evidence type="ECO:0000256" key="5">
    <source>
        <dbReference type="ARBA" id="ARBA00022990"/>
    </source>
</evidence>
<dbReference type="STRING" id="7868.ENSCMIP00000039670"/>